<protein>
    <submittedName>
        <fullName evidence="1">Acyl-CoA dehydrogenase</fullName>
    </submittedName>
</protein>
<name>A0ABV5PI26_STRCM</name>
<evidence type="ECO:0000313" key="2">
    <source>
        <dbReference type="Proteomes" id="UP001589718"/>
    </source>
</evidence>
<dbReference type="RefSeq" id="WP_345219451.1">
    <property type="nucleotide sequence ID" value="NZ_BAAAXE010000002.1"/>
</dbReference>
<reference evidence="1 2" key="1">
    <citation type="submission" date="2024-09" db="EMBL/GenBank/DDBJ databases">
        <authorList>
            <person name="Sun Q."/>
            <person name="Mori K."/>
        </authorList>
    </citation>
    <scope>NUCLEOTIDE SEQUENCE [LARGE SCALE GENOMIC DNA]</scope>
    <source>
        <strain evidence="1 2">JCM 4362</strain>
    </source>
</reference>
<proteinExistence type="predicted"/>
<sequence>MRDDLPPSTAPEALDADAGPLAARRQAAEGFRSVLARVDAGELEFPLPGSGRTRDRFAALRAVAGTDLCTARLVEGHVDAAAILAELGAPPPGPGERWGVWAAEPPGEGLTALRKDAGDGPGGAGGRADDGSGWVISGLKQYCSGAHSCTHALVTAHAGDERRLFAVRVDGDDCRPVDGTWQAVGMAGSDTPDVRFTDVPARAVGGPEAYLRRPGFWHGGIGVAACWYGGAVAASRVLREAAERRAEPHTDAHLGAVDSLLQAAGALLEQAAAEIDADPLDPDAARLRAMRVRAFVASACAAVLDHVGRATGAGPLCHDARHARTAADLAVYLRQHHAERDLAALGALLARPEDTR</sequence>
<dbReference type="InterPro" id="IPR009100">
    <property type="entry name" value="AcylCoA_DH/oxidase_NM_dom_sf"/>
</dbReference>
<dbReference type="SUPFAM" id="SSF56645">
    <property type="entry name" value="Acyl-CoA dehydrogenase NM domain-like"/>
    <property type="match status" value="1"/>
</dbReference>
<keyword evidence="2" id="KW-1185">Reference proteome</keyword>
<dbReference type="Proteomes" id="UP001589718">
    <property type="component" value="Unassembled WGS sequence"/>
</dbReference>
<accession>A0ABV5PI26</accession>
<comment type="caution">
    <text evidence="1">The sequence shown here is derived from an EMBL/GenBank/DDBJ whole genome shotgun (WGS) entry which is preliminary data.</text>
</comment>
<dbReference type="Gene3D" id="2.40.110.10">
    <property type="entry name" value="Butyryl-CoA Dehydrogenase, subunit A, domain 2"/>
    <property type="match status" value="1"/>
</dbReference>
<dbReference type="InterPro" id="IPR046373">
    <property type="entry name" value="Acyl-CoA_Oxase/DH_mid-dom_sf"/>
</dbReference>
<evidence type="ECO:0000313" key="1">
    <source>
        <dbReference type="EMBL" id="MFB9522860.1"/>
    </source>
</evidence>
<gene>
    <name evidence="1" type="ORF">ACFFTU_23220</name>
</gene>
<dbReference type="EMBL" id="JBHMCR010000015">
    <property type="protein sequence ID" value="MFB9522860.1"/>
    <property type="molecule type" value="Genomic_DNA"/>
</dbReference>
<organism evidence="1 2">
    <name type="scientific">Streptomyces cremeus</name>
    <dbReference type="NCBI Taxonomy" id="66881"/>
    <lineage>
        <taxon>Bacteria</taxon>
        <taxon>Bacillati</taxon>
        <taxon>Actinomycetota</taxon>
        <taxon>Actinomycetes</taxon>
        <taxon>Kitasatosporales</taxon>
        <taxon>Streptomycetaceae</taxon>
        <taxon>Streptomyces</taxon>
    </lineage>
</organism>